<keyword evidence="1" id="KW-1133">Transmembrane helix</keyword>
<comment type="caution">
    <text evidence="2">The sequence shown here is derived from an EMBL/GenBank/DDBJ whole genome shotgun (WGS) entry which is preliminary data.</text>
</comment>
<dbReference type="InterPro" id="IPR053154">
    <property type="entry name" value="c-di-AMP_regulator"/>
</dbReference>
<dbReference type="PANTHER" id="PTHR37804">
    <property type="entry name" value="CDAA REGULATORY PROTEIN CDAR"/>
    <property type="match status" value="1"/>
</dbReference>
<keyword evidence="1" id="KW-0472">Membrane</keyword>
<evidence type="ECO:0000313" key="2">
    <source>
        <dbReference type="EMBL" id="MFD0762460.1"/>
    </source>
</evidence>
<keyword evidence="1" id="KW-0812">Transmembrane</keyword>
<dbReference type="InterPro" id="IPR012505">
    <property type="entry name" value="YbbR"/>
</dbReference>
<feature type="transmembrane region" description="Helical" evidence="1">
    <location>
        <begin position="20"/>
        <end position="38"/>
    </location>
</feature>
<dbReference type="Pfam" id="PF07949">
    <property type="entry name" value="YbbR"/>
    <property type="match status" value="1"/>
</dbReference>
<organism evidence="2 3">
    <name type="scientific">Lutibacter aestuarii</name>
    <dbReference type="NCBI Taxonomy" id="861111"/>
    <lineage>
        <taxon>Bacteria</taxon>
        <taxon>Pseudomonadati</taxon>
        <taxon>Bacteroidota</taxon>
        <taxon>Flavobacteriia</taxon>
        <taxon>Flavobacteriales</taxon>
        <taxon>Flavobacteriaceae</taxon>
        <taxon>Lutibacter</taxon>
    </lineage>
</organism>
<dbReference type="Gene3D" id="2.170.120.40">
    <property type="entry name" value="YbbR-like domain"/>
    <property type="match status" value="1"/>
</dbReference>
<evidence type="ECO:0000256" key="1">
    <source>
        <dbReference type="SAM" id="Phobius"/>
    </source>
</evidence>
<dbReference type="PANTHER" id="PTHR37804:SF1">
    <property type="entry name" value="CDAA REGULATORY PROTEIN CDAR"/>
    <property type="match status" value="1"/>
</dbReference>
<evidence type="ECO:0000313" key="3">
    <source>
        <dbReference type="Proteomes" id="UP001597032"/>
    </source>
</evidence>
<gene>
    <name evidence="2" type="ORF">ACFQZW_10235</name>
</gene>
<name>A0ABW2ZBP9_9FLAO</name>
<sequence>MNAAAKQAKLSLKNNRKFKIFLFFLILTSIIWLLIELSKTYTSTVNFKVEYRNLPKDKLLQSKPIVNLEGVLKGPGFSLLKHNIIHKKLLINLKSITKGERTYYILPNNQLQNLNAQLTGDIELLRILNDTIFIDLGLNISKKVPVASNVSIDFKLGYNLTNELKFSPDSIVITGPKNNIDSIKEIQTKAISLKDIYKNIDLDIALILPPKTSNVQLSETKIHVKAEVDKFTEGRFLLPVEVINVPDSLKINPFPKEIEVIYQVGLSNFNKINKNSLSIVFDYKQYENDSLVKYLTPVIKQKSEFIASIKINPRQIEFLIQK</sequence>
<dbReference type="RefSeq" id="WP_386782809.1">
    <property type="nucleotide sequence ID" value="NZ_JBHTIC010000008.1"/>
</dbReference>
<reference evidence="3" key="1">
    <citation type="journal article" date="2019" name="Int. J. Syst. Evol. Microbiol.">
        <title>The Global Catalogue of Microorganisms (GCM) 10K type strain sequencing project: providing services to taxonomists for standard genome sequencing and annotation.</title>
        <authorList>
            <consortium name="The Broad Institute Genomics Platform"/>
            <consortium name="The Broad Institute Genome Sequencing Center for Infectious Disease"/>
            <person name="Wu L."/>
            <person name="Ma J."/>
        </authorList>
    </citation>
    <scope>NUCLEOTIDE SEQUENCE [LARGE SCALE GENOMIC DNA]</scope>
    <source>
        <strain evidence="3">CCUG 60022</strain>
    </source>
</reference>
<dbReference type="Proteomes" id="UP001597032">
    <property type="component" value="Unassembled WGS sequence"/>
</dbReference>
<protein>
    <submittedName>
        <fullName evidence="2">YbbR-like domain-containing protein</fullName>
    </submittedName>
</protein>
<keyword evidence="3" id="KW-1185">Reference proteome</keyword>
<accession>A0ABW2ZBP9</accession>
<proteinExistence type="predicted"/>
<dbReference type="EMBL" id="JBHTIC010000008">
    <property type="protein sequence ID" value="MFD0762460.1"/>
    <property type="molecule type" value="Genomic_DNA"/>
</dbReference>